<keyword evidence="10 14" id="KW-0472">Membrane</keyword>
<evidence type="ECO:0000256" key="8">
    <source>
        <dbReference type="ARBA" id="ARBA00022729"/>
    </source>
</evidence>
<evidence type="ECO:0000256" key="6">
    <source>
        <dbReference type="ARBA" id="ARBA00022622"/>
    </source>
</evidence>
<keyword evidence="12" id="KW-0449">Lipoprotein</keyword>
<feature type="transmembrane region" description="Helical" evidence="14">
    <location>
        <begin position="138"/>
        <end position="163"/>
    </location>
</feature>
<keyword evidence="5" id="KW-0964">Secreted</keyword>
<feature type="chain" id="PRO_5040985216" description="CFEM domain-containing protein" evidence="15">
    <location>
        <begin position="20"/>
        <end position="477"/>
    </location>
</feature>
<reference evidence="18" key="1">
    <citation type="submission" date="2022-08" db="EMBL/GenBank/DDBJ databases">
        <authorList>
            <person name="Giroux E."/>
            <person name="Giroux E."/>
        </authorList>
    </citation>
    <scope>NUCLEOTIDE SEQUENCE</scope>
    <source>
        <strain evidence="18">H1091258</strain>
    </source>
</reference>
<evidence type="ECO:0000259" key="17">
    <source>
        <dbReference type="Pfam" id="PF20684"/>
    </source>
</evidence>
<protein>
    <recommendedName>
        <fullName evidence="20">CFEM domain-containing protein</fullName>
    </recommendedName>
</protein>
<dbReference type="InterPro" id="IPR052337">
    <property type="entry name" value="SAT4-like"/>
</dbReference>
<proteinExistence type="inferred from homology"/>
<keyword evidence="19" id="KW-1185">Reference proteome</keyword>
<keyword evidence="8 15" id="KW-0732">Signal</keyword>
<accession>A0A9W4RLJ6</accession>
<feature type="transmembrane region" description="Helical" evidence="14">
    <location>
        <begin position="300"/>
        <end position="319"/>
    </location>
</feature>
<evidence type="ECO:0000256" key="10">
    <source>
        <dbReference type="ARBA" id="ARBA00023136"/>
    </source>
</evidence>
<dbReference type="InterPro" id="IPR008427">
    <property type="entry name" value="Extracellular_membr_CFEM_dom"/>
</dbReference>
<evidence type="ECO:0000256" key="9">
    <source>
        <dbReference type="ARBA" id="ARBA00022989"/>
    </source>
</evidence>
<dbReference type="PANTHER" id="PTHR33048">
    <property type="entry name" value="PTH11-LIKE INTEGRAL MEMBRANE PROTEIN (AFU_ORTHOLOGUE AFUA_5G11245)"/>
    <property type="match status" value="1"/>
</dbReference>
<evidence type="ECO:0000256" key="7">
    <source>
        <dbReference type="ARBA" id="ARBA00022692"/>
    </source>
</evidence>
<dbReference type="PANTHER" id="PTHR33048:SF160">
    <property type="entry name" value="SAT4 FAMILY MEMBRANE PROTEIN"/>
    <property type="match status" value="1"/>
</dbReference>
<dbReference type="InterPro" id="IPR049326">
    <property type="entry name" value="Rhodopsin_dom_fungi"/>
</dbReference>
<keyword evidence="11" id="KW-1015">Disulfide bond</keyword>
<evidence type="ECO:0000256" key="13">
    <source>
        <dbReference type="ARBA" id="ARBA00038359"/>
    </source>
</evidence>
<dbReference type="Pfam" id="PF20684">
    <property type="entry name" value="Fung_rhodopsin"/>
    <property type="match status" value="1"/>
</dbReference>
<feature type="transmembrane region" description="Helical" evidence="14">
    <location>
        <begin position="220"/>
        <end position="244"/>
    </location>
</feature>
<feature type="signal peptide" evidence="15">
    <location>
        <begin position="1"/>
        <end position="19"/>
    </location>
</feature>
<feature type="transmembrane region" description="Helical" evidence="14">
    <location>
        <begin position="339"/>
        <end position="361"/>
    </location>
</feature>
<comment type="similarity">
    <text evidence="13">Belongs to the SAT4 family.</text>
</comment>
<dbReference type="AlphaFoldDB" id="A0A9W4RLJ6"/>
<feature type="transmembrane region" description="Helical" evidence="14">
    <location>
        <begin position="188"/>
        <end position="208"/>
    </location>
</feature>
<comment type="subcellular location">
    <subcellularLocation>
        <location evidence="2">Membrane</location>
        <topology evidence="2">Lipid-anchor</topology>
        <topology evidence="2">GPI-anchor</topology>
    </subcellularLocation>
    <subcellularLocation>
        <location evidence="1">Membrane</location>
        <topology evidence="1">Multi-pass membrane protein</topology>
    </subcellularLocation>
    <subcellularLocation>
        <location evidence="3">Secreted</location>
    </subcellularLocation>
</comment>
<feature type="domain" description="CFEM" evidence="16">
    <location>
        <begin position="28"/>
        <end position="83"/>
    </location>
</feature>
<evidence type="ECO:0000313" key="18">
    <source>
        <dbReference type="EMBL" id="CAI0644783.1"/>
    </source>
</evidence>
<evidence type="ECO:0000313" key="19">
    <source>
        <dbReference type="Proteomes" id="UP001152533"/>
    </source>
</evidence>
<feature type="transmembrane region" description="Helical" evidence="14">
    <location>
        <begin position="264"/>
        <end position="288"/>
    </location>
</feature>
<evidence type="ECO:0008006" key="20">
    <source>
        <dbReference type="Google" id="ProtNLM"/>
    </source>
</evidence>
<dbReference type="GO" id="GO:0098552">
    <property type="term" value="C:side of membrane"/>
    <property type="evidence" value="ECO:0007669"/>
    <property type="project" value="UniProtKB-KW"/>
</dbReference>
<evidence type="ECO:0000259" key="16">
    <source>
        <dbReference type="Pfam" id="PF05730"/>
    </source>
</evidence>
<feature type="domain" description="Rhodopsin" evidence="17">
    <location>
        <begin position="122"/>
        <end position="362"/>
    </location>
</feature>
<sequence>MRHLLWLSLMATSLGAAQGSLIEYAGVLPQCGLDCILEKLPLSACDVATNDTCICSDDSLRKSMQTCLLQRCATVDAIATTDNLSDVAKIEAKACGRPIRTRKADIMAPLILQIAGILAVLLRLYARWTMMPRLEADDWIMLVCGVIFIVLVVIGQIAGALAFGEDIWMVEPDKLTLGLKLFFIDEPLYLATITLTKISVLIFYLRIFPNKSFRRATYGIITYIVTSMTVILFLQIFQCTPINFKWDGWKKDFGTYHCLDLHRLVNIAGGLSISHDLIILVLPLPLLWGLNNSKRSKVGISLMFSLGLFILITACIRLHYLAPFTHSLNPTWDFTNPLIWSGIKASVSVIVVCLPAIRIFFKYRWSKLFGQTGTASGGMAPRRGLGAVRRKAQDTESADSKENAINARDEEVAEEVHATEVASVVSAEDKKDFVFSFQPTRMDANESELELELEEVVPGEIQGPVRYPGGACVKERN</sequence>
<feature type="transmembrane region" description="Helical" evidence="14">
    <location>
        <begin position="106"/>
        <end position="126"/>
    </location>
</feature>
<evidence type="ECO:0000256" key="4">
    <source>
        <dbReference type="ARBA" id="ARBA00010031"/>
    </source>
</evidence>
<dbReference type="GO" id="GO:0005576">
    <property type="term" value="C:extracellular region"/>
    <property type="evidence" value="ECO:0007669"/>
    <property type="project" value="UniProtKB-SubCell"/>
</dbReference>
<name>A0A9W4RLJ6_9PEZI</name>
<keyword evidence="6" id="KW-0336">GPI-anchor</keyword>
<comment type="similarity">
    <text evidence="4">Belongs to the RBT5 family.</text>
</comment>
<evidence type="ECO:0000256" key="15">
    <source>
        <dbReference type="SAM" id="SignalP"/>
    </source>
</evidence>
<gene>
    <name evidence="18" type="ORF">CGXH109_LOCUS38983</name>
</gene>
<evidence type="ECO:0000256" key="14">
    <source>
        <dbReference type="SAM" id="Phobius"/>
    </source>
</evidence>
<keyword evidence="9 14" id="KW-1133">Transmembrane helix</keyword>
<dbReference type="Pfam" id="PF05730">
    <property type="entry name" value="CFEM"/>
    <property type="match status" value="1"/>
</dbReference>
<dbReference type="EMBL" id="CAMGZC010000190">
    <property type="protein sequence ID" value="CAI0644783.1"/>
    <property type="molecule type" value="Genomic_DNA"/>
</dbReference>
<keyword evidence="6" id="KW-0325">Glycoprotein</keyword>
<evidence type="ECO:0000256" key="3">
    <source>
        <dbReference type="ARBA" id="ARBA00004613"/>
    </source>
</evidence>
<organism evidence="18 19">
    <name type="scientific">Colletotrichum noveboracense</name>
    <dbReference type="NCBI Taxonomy" id="2664923"/>
    <lineage>
        <taxon>Eukaryota</taxon>
        <taxon>Fungi</taxon>
        <taxon>Dikarya</taxon>
        <taxon>Ascomycota</taxon>
        <taxon>Pezizomycotina</taxon>
        <taxon>Sordariomycetes</taxon>
        <taxon>Hypocreomycetidae</taxon>
        <taxon>Glomerellales</taxon>
        <taxon>Glomerellaceae</taxon>
        <taxon>Colletotrichum</taxon>
        <taxon>Colletotrichum gloeosporioides species complex</taxon>
    </lineage>
</organism>
<dbReference type="Proteomes" id="UP001152533">
    <property type="component" value="Unassembled WGS sequence"/>
</dbReference>
<comment type="caution">
    <text evidence="18">The sequence shown here is derived from an EMBL/GenBank/DDBJ whole genome shotgun (WGS) entry which is preliminary data.</text>
</comment>
<evidence type="ECO:0000256" key="11">
    <source>
        <dbReference type="ARBA" id="ARBA00023157"/>
    </source>
</evidence>
<evidence type="ECO:0000256" key="5">
    <source>
        <dbReference type="ARBA" id="ARBA00022525"/>
    </source>
</evidence>
<evidence type="ECO:0000256" key="12">
    <source>
        <dbReference type="ARBA" id="ARBA00023288"/>
    </source>
</evidence>
<evidence type="ECO:0000256" key="2">
    <source>
        <dbReference type="ARBA" id="ARBA00004589"/>
    </source>
</evidence>
<evidence type="ECO:0000256" key="1">
    <source>
        <dbReference type="ARBA" id="ARBA00004141"/>
    </source>
</evidence>
<keyword evidence="7 14" id="KW-0812">Transmembrane</keyword>